<reference evidence="1 2" key="1">
    <citation type="journal article" date="2016" name="Virology">
        <title>The genome of AR9, a giant transducing Bacillus phage encoding two multisubunit RNA polymerases.</title>
        <authorList>
            <person name="Lavysh D."/>
            <person name="Sokolova M."/>
            <person name="Minakhin L."/>
            <person name="Yakunina M."/>
            <person name="Artamonova T."/>
            <person name="Kozyavkin S."/>
            <person name="Makarova K.S."/>
            <person name="Koonin E.V."/>
            <person name="Severinov K."/>
        </authorList>
    </citation>
    <scope>NUCLEOTIDE SEQUENCE [LARGE SCALE GENOMIC DNA]</scope>
</reference>
<dbReference type="EMBL" id="KU878088">
    <property type="protein sequence ID" value="AMS01260.1"/>
    <property type="molecule type" value="Genomic_DNA"/>
</dbReference>
<sequence>MSKWTKKVDVFNDAEFILGKPYKIILSNDDKEIVYGLLSDISDYSLQFIIYDSDTGHKRISFNIHEFLNNDFMIVELDDDNELELYSGQIYQMIYDTEIAGYMVSSGAFIKIDSITEYPNRKIYNITIKNKGYIKEFKLAKNHLQKINTNSMKIEMSEDEWDNLIDYSTNKDEGVVE</sequence>
<name>A0A172JI81_BPPB1</name>
<evidence type="ECO:0000313" key="1">
    <source>
        <dbReference type="EMBL" id="AMS01260.1"/>
    </source>
</evidence>
<dbReference type="GeneID" id="29058894"/>
<gene>
    <name evidence="1" type="ORF">AR9_g176</name>
</gene>
<organism evidence="1 2">
    <name type="scientific">Bacillus phage AR9</name>
    <dbReference type="NCBI Taxonomy" id="1815509"/>
    <lineage>
        <taxon>Viruses</taxon>
        <taxon>Duplodnaviria</taxon>
        <taxon>Heunggongvirae</taxon>
        <taxon>Uroviricota</taxon>
        <taxon>Caudoviricetes</taxon>
        <taxon>Takahashivirus</taxon>
        <taxon>Bacillus phage PBS1</taxon>
    </lineage>
</organism>
<dbReference type="Proteomes" id="UP000202618">
    <property type="component" value="Segment"/>
</dbReference>
<proteinExistence type="predicted"/>
<dbReference type="KEGG" id="vg:29058894"/>
<evidence type="ECO:0000313" key="2">
    <source>
        <dbReference type="Proteomes" id="UP000202618"/>
    </source>
</evidence>
<dbReference type="RefSeq" id="YP_009283080.1">
    <property type="nucleotide sequence ID" value="NC_031039.1"/>
</dbReference>
<protein>
    <submittedName>
        <fullName evidence="1">Uncharacterized protein</fullName>
    </submittedName>
</protein>
<accession>A0A172JI81</accession>